<reference evidence="1 2" key="1">
    <citation type="submission" date="2018-04" db="EMBL/GenBank/DDBJ databases">
        <title>The genome sequence of Caulobacter sp. 744.</title>
        <authorList>
            <person name="Gao J."/>
            <person name="Sun J."/>
        </authorList>
    </citation>
    <scope>NUCLEOTIDE SEQUENCE [LARGE SCALE GENOMIC DNA]</scope>
    <source>
        <strain evidence="1 2">774</strain>
    </source>
</reference>
<organism evidence="1 2">
    <name type="scientific">Caulobacter endophyticus</name>
    <dbReference type="NCBI Taxonomy" id="2172652"/>
    <lineage>
        <taxon>Bacteria</taxon>
        <taxon>Pseudomonadati</taxon>
        <taxon>Pseudomonadota</taxon>
        <taxon>Alphaproteobacteria</taxon>
        <taxon>Caulobacterales</taxon>
        <taxon>Caulobacteraceae</taxon>
        <taxon>Caulobacter</taxon>
    </lineage>
</organism>
<keyword evidence="2" id="KW-1185">Reference proteome</keyword>
<comment type="caution">
    <text evidence="1">The sequence shown here is derived from an EMBL/GenBank/DDBJ whole genome shotgun (WGS) entry which is preliminary data.</text>
</comment>
<gene>
    <name evidence="1" type="ORF">DDF67_09250</name>
</gene>
<evidence type="ECO:0000313" key="2">
    <source>
        <dbReference type="Proteomes" id="UP000245073"/>
    </source>
</evidence>
<evidence type="ECO:0000313" key="1">
    <source>
        <dbReference type="EMBL" id="PVM90611.1"/>
    </source>
</evidence>
<sequence>MAERRAIYRVDEARIWTVKTNPLGLSIAVAGAASTPKWSEFELTPAVYVMPPADGIYDIFWTGLPPDEIVPEVLTPVEFAWTWIGFPETHLKGVRVHSDTNVVEALLDHSREPA</sequence>
<accession>A0A2T9K481</accession>
<dbReference type="RefSeq" id="WP_109100598.1">
    <property type="nucleotide sequence ID" value="NZ_QDKQ01000034.1"/>
</dbReference>
<proteinExistence type="predicted"/>
<dbReference type="AlphaFoldDB" id="A0A2T9K481"/>
<dbReference type="EMBL" id="QDKQ01000034">
    <property type="protein sequence ID" value="PVM90611.1"/>
    <property type="molecule type" value="Genomic_DNA"/>
</dbReference>
<dbReference type="Proteomes" id="UP000245073">
    <property type="component" value="Unassembled WGS sequence"/>
</dbReference>
<protein>
    <submittedName>
        <fullName evidence="1">Uncharacterized protein</fullName>
    </submittedName>
</protein>
<name>A0A2T9K481_9CAUL</name>
<dbReference type="OrthoDB" id="8086524at2"/>